<gene>
    <name evidence="3" type="ORF">WJX73_007693</name>
</gene>
<protein>
    <recommendedName>
        <fullName evidence="2">BRCT domain-containing protein</fullName>
    </recommendedName>
</protein>
<accession>A0AAW1PN98</accession>
<dbReference type="InterPro" id="IPR001357">
    <property type="entry name" value="BRCT_dom"/>
</dbReference>
<dbReference type="Gene3D" id="3.40.50.10190">
    <property type="entry name" value="BRCT domain"/>
    <property type="match status" value="3"/>
</dbReference>
<feature type="region of interest" description="Disordered" evidence="1">
    <location>
        <begin position="256"/>
        <end position="284"/>
    </location>
</feature>
<dbReference type="EMBL" id="JALJOQ010000012">
    <property type="protein sequence ID" value="KAK9811029.1"/>
    <property type="molecule type" value="Genomic_DNA"/>
</dbReference>
<comment type="caution">
    <text evidence="3">The sequence shown here is derived from an EMBL/GenBank/DDBJ whole genome shotgun (WGS) entry which is preliminary data.</text>
</comment>
<dbReference type="SUPFAM" id="SSF52113">
    <property type="entry name" value="BRCT domain"/>
    <property type="match status" value="3"/>
</dbReference>
<dbReference type="PANTHER" id="PTHR47181">
    <property type="entry name" value="BRCA1 C TERMINUS DOMAIN CONTAINING PROTEIN, EXPRESSED"/>
    <property type="match status" value="1"/>
</dbReference>
<feature type="compositionally biased region" description="Basic and acidic residues" evidence="1">
    <location>
        <begin position="343"/>
        <end position="354"/>
    </location>
</feature>
<name>A0AAW1PN98_9CHLO</name>
<dbReference type="InterPro" id="IPR036420">
    <property type="entry name" value="BRCT_dom_sf"/>
</dbReference>
<evidence type="ECO:0000313" key="4">
    <source>
        <dbReference type="Proteomes" id="UP001465755"/>
    </source>
</evidence>
<feature type="compositionally biased region" description="Acidic residues" evidence="1">
    <location>
        <begin position="366"/>
        <end position="379"/>
    </location>
</feature>
<evidence type="ECO:0000313" key="3">
    <source>
        <dbReference type="EMBL" id="KAK9811029.1"/>
    </source>
</evidence>
<organism evidence="3 4">
    <name type="scientific">Symbiochloris irregularis</name>
    <dbReference type="NCBI Taxonomy" id="706552"/>
    <lineage>
        <taxon>Eukaryota</taxon>
        <taxon>Viridiplantae</taxon>
        <taxon>Chlorophyta</taxon>
        <taxon>core chlorophytes</taxon>
        <taxon>Trebouxiophyceae</taxon>
        <taxon>Trebouxiales</taxon>
        <taxon>Trebouxiaceae</taxon>
        <taxon>Symbiochloris</taxon>
    </lineage>
</organism>
<dbReference type="PANTHER" id="PTHR47181:SF2">
    <property type="entry name" value="BRCA1 C TERMINUS DOMAIN CONTAINING PROTEIN, EXPRESSED"/>
    <property type="match status" value="1"/>
</dbReference>
<dbReference type="InterPro" id="IPR044254">
    <property type="entry name" value="At4g02110-like"/>
</dbReference>
<dbReference type="PROSITE" id="PS50172">
    <property type="entry name" value="BRCT"/>
    <property type="match status" value="2"/>
</dbReference>
<dbReference type="Proteomes" id="UP001465755">
    <property type="component" value="Unassembled WGS sequence"/>
</dbReference>
<dbReference type="CDD" id="cd00027">
    <property type="entry name" value="BRCT"/>
    <property type="match status" value="1"/>
</dbReference>
<evidence type="ECO:0000256" key="1">
    <source>
        <dbReference type="SAM" id="MobiDB-lite"/>
    </source>
</evidence>
<evidence type="ECO:0000259" key="2">
    <source>
        <dbReference type="PROSITE" id="PS50172"/>
    </source>
</evidence>
<feature type="compositionally biased region" description="Low complexity" evidence="1">
    <location>
        <begin position="355"/>
        <end position="365"/>
    </location>
</feature>
<feature type="domain" description="BRCT" evidence="2">
    <location>
        <begin position="513"/>
        <end position="597"/>
    </location>
</feature>
<reference evidence="3 4" key="1">
    <citation type="journal article" date="2024" name="Nat. Commun.">
        <title>Phylogenomics reveals the evolutionary origins of lichenization in chlorophyte algae.</title>
        <authorList>
            <person name="Puginier C."/>
            <person name="Libourel C."/>
            <person name="Otte J."/>
            <person name="Skaloud P."/>
            <person name="Haon M."/>
            <person name="Grisel S."/>
            <person name="Petersen M."/>
            <person name="Berrin J.G."/>
            <person name="Delaux P.M."/>
            <person name="Dal Grande F."/>
            <person name="Keller J."/>
        </authorList>
    </citation>
    <scope>NUCLEOTIDE SEQUENCE [LARGE SCALE GENOMIC DNA]</scope>
    <source>
        <strain evidence="3 4">SAG 2036</strain>
    </source>
</reference>
<sequence>MAGVAVTPSAAAQGFLVTTDAEGVACLNAAQLAAGVALVALDSPEAGSSSHVVATHRGTEAFQWAAAHHKPAVSYLWLYDTLQARALHDLTEQLYQPFPAQAIPGTKGIQVTITGITGPLRHVVLQLLASMGLQVEKNMCVGTITYVVVRDVHEQSNKLNAIHNLPEGIDRDRIKIVNLMWVYDCLRQSQLLPADAYLDNLPPEVDPCNGVPAADAHLPGQMQDLVPDSPDQDAAPAAAVLQRSMPTITPRTLIATSRKQQQQHSNPLALTSSASPWVAPSTSSLARGSLDADAALDEQVQAAHAATDDLVNQLTTASDPASSTALEPGRSASRGTTQKGRKVAAEDEAAHAVEEQAVLASAAADADADAPEEHEEDGDVPAAGTAGVALGVTPSRGRLVARASMRPVVALSNMHTDERGRCTDIIRSLGVSCTPSGRWEMGVSHLVLPKLVRNVQVLAAMACGCWVLSWSYLTACERYHQWVEPDEHELQEGVGGCVSPGVPRHWRLRLQEMGTRAFHGLVVVILGVLADKHEHPDNKDIRNIIIAGGGTVIASARVLHTHIDFAVVRSGASRSDVGVQKLLKAKVPCVTREYVIDWLAHPWNELGDHVLFGGKVEGALLAAQKARAVSPEEEVPEPSTDWGAI</sequence>
<dbReference type="AlphaFoldDB" id="A0AAW1PN98"/>
<keyword evidence="4" id="KW-1185">Reference proteome</keyword>
<feature type="region of interest" description="Disordered" evidence="1">
    <location>
        <begin position="317"/>
        <end position="387"/>
    </location>
</feature>
<proteinExistence type="predicted"/>
<dbReference type="CDD" id="cd17738">
    <property type="entry name" value="BRCT_TopBP1_rpt7"/>
    <property type="match status" value="1"/>
</dbReference>
<feature type="domain" description="BRCT" evidence="2">
    <location>
        <begin position="107"/>
        <end position="199"/>
    </location>
</feature>